<proteinExistence type="predicted"/>
<organism evidence="1 2">
    <name type="scientific">Bacillus wiedmannii</name>
    <dbReference type="NCBI Taxonomy" id="1890302"/>
    <lineage>
        <taxon>Bacteria</taxon>
        <taxon>Bacillati</taxon>
        <taxon>Bacillota</taxon>
        <taxon>Bacilli</taxon>
        <taxon>Bacillales</taxon>
        <taxon>Bacillaceae</taxon>
        <taxon>Bacillus</taxon>
        <taxon>Bacillus cereus group</taxon>
    </lineage>
</organism>
<evidence type="ECO:0000313" key="2">
    <source>
        <dbReference type="Proteomes" id="UP000305222"/>
    </source>
</evidence>
<gene>
    <name evidence="1" type="ORF">FC699_23650</name>
</gene>
<sequence length="49" mass="5736">ILKEDKEIHNLFYALPYGGNGTVYGMVFAKLFEQLFTNKESEDFSLFNR</sequence>
<reference evidence="1 2" key="1">
    <citation type="journal article" date="2019" name="Environ. Microbiol.">
        <title>An active ?-lactamase is a part of an orchestrated cell wall stress resistance network of Bacillus subtilis and related rhizosphere species.</title>
        <authorList>
            <person name="Bucher T."/>
            <person name="Keren-Paz A."/>
            <person name="Hausser J."/>
            <person name="Olender T."/>
            <person name="Cytryn E."/>
            <person name="Kolodkin-Gal I."/>
        </authorList>
    </citation>
    <scope>NUCLEOTIDE SEQUENCE [LARGE SCALE GENOMIC DNA]</scope>
    <source>
        <strain evidence="1 2">I5</strain>
    </source>
</reference>
<dbReference type="Proteomes" id="UP000305222">
    <property type="component" value="Unassembled WGS sequence"/>
</dbReference>
<dbReference type="AlphaFoldDB" id="A0A4U3ASK8"/>
<feature type="non-terminal residue" evidence="1">
    <location>
        <position position="1"/>
    </location>
</feature>
<comment type="caution">
    <text evidence="1">The sequence shown here is derived from an EMBL/GenBank/DDBJ whole genome shotgun (WGS) entry which is preliminary data.</text>
</comment>
<protein>
    <submittedName>
        <fullName evidence="1">FAD-binding oxidoreductase</fullName>
    </submittedName>
</protein>
<evidence type="ECO:0000313" key="1">
    <source>
        <dbReference type="EMBL" id="TKI90650.1"/>
    </source>
</evidence>
<name>A0A4U3ASK8_9BACI</name>
<accession>A0A4U3ASK8</accession>
<dbReference type="EMBL" id="SZON01001555">
    <property type="protein sequence ID" value="TKI90650.1"/>
    <property type="molecule type" value="Genomic_DNA"/>
</dbReference>